<dbReference type="EMBL" id="GHES01004644">
    <property type="protein sequence ID" value="MPA35203.1"/>
    <property type="molecule type" value="Transcribed_RNA"/>
</dbReference>
<dbReference type="AlphaFoldDB" id="A0A5B6YVQ6"/>
<accession>A0A5B6YVQ6</accession>
<evidence type="ECO:0000313" key="1">
    <source>
        <dbReference type="EMBL" id="MPA35203.1"/>
    </source>
</evidence>
<sequence>MTTINSTNLTSNHRRPQPTSLSLSLYIYIYITPDLLPPLSHHSRLKKIRVVEDPVAGYVARGKEEREKEKEKENEAKGDHVFGPGMLKFIHIFGPGRPNLCDMFGYLCPKISQKFSSPCPNKTQNPHWSFRTLLQIMGPLYFDIGKKAL</sequence>
<reference evidence="1" key="1">
    <citation type="submission" date="2019-08" db="EMBL/GenBank/DDBJ databases">
        <title>Reference gene set and small RNA set construction with multiple tissues from Davidia involucrata Baill.</title>
        <authorList>
            <person name="Yang H."/>
            <person name="Zhou C."/>
            <person name="Li G."/>
            <person name="Wang J."/>
            <person name="Gao P."/>
            <person name="Wang M."/>
            <person name="Wang R."/>
            <person name="Zhao Y."/>
        </authorList>
    </citation>
    <scope>NUCLEOTIDE SEQUENCE</scope>
    <source>
        <tissue evidence="1">Mixed with DoveR01_LX</tissue>
    </source>
</reference>
<name>A0A5B6YVQ6_DAVIN</name>
<protein>
    <submittedName>
        <fullName evidence="1">Uncharacterized protein</fullName>
    </submittedName>
</protein>
<gene>
    <name evidence="1" type="ORF">Din_004644</name>
</gene>
<proteinExistence type="predicted"/>
<organism evidence="1">
    <name type="scientific">Davidia involucrata</name>
    <name type="common">Dove tree</name>
    <dbReference type="NCBI Taxonomy" id="16924"/>
    <lineage>
        <taxon>Eukaryota</taxon>
        <taxon>Viridiplantae</taxon>
        <taxon>Streptophyta</taxon>
        <taxon>Embryophyta</taxon>
        <taxon>Tracheophyta</taxon>
        <taxon>Spermatophyta</taxon>
        <taxon>Magnoliopsida</taxon>
        <taxon>eudicotyledons</taxon>
        <taxon>Gunneridae</taxon>
        <taxon>Pentapetalae</taxon>
        <taxon>asterids</taxon>
        <taxon>Cornales</taxon>
        <taxon>Nyssaceae</taxon>
        <taxon>Davidia</taxon>
    </lineage>
</organism>